<sequence length="762" mass="84208">MKPFYDKTPLYYGVLTQWLVLLLLITLSLQVNAQEYLVASPTQYQQALKQLQPGDKIILKNGIWQDFEIEFTATGRADALIELTAQTKGEVILSGQSNLTLAGEYLKVSGLVFKDGFTPSNEVISFKKSDKEVANHSRVTEVVIDNYNNPDRHISDNWIGLYGQHNRLDHNHFAAKRNAGVTLAVRLEGEHNQQNQHSIDHNYFGPRPILGSNGGETIRIGTSHHSLSDSLTVIENNYFDRCDGEVEIISVKSGKNRIQNNLFYQSRGTLTLRHGNGNIIDSNVFLGNGVEHTGGIRIINRDQVVTNNYLEGLTGTRFGSGFTMMNGVPNSPINRYHQVVNANVHHNSFINLDHIELAAGSDSERSAAPKDSTITQNLFINPQSPLAYHDDISGLRFSDNITNFASKDLNPIIKKGMSTHNITMARAANGLLYPSDVKLAQYGASSALLPITKQQTGTTWYPKSEISVAFQSGNTISVNAKASELEHAVTASQPGDTLLLNDGQYNIDTILAIDKTLTLKALNKHQAVVSFKHSSLFEIQNNGNLQLDGLRITGINSPNANGNSVIRTRSTGMLTNYRFEMINSIIEQLNTHHQFHFFDSGKRAFADEITITHNLFSHISGDLFRLDKETDDKGIYNAEYLTLSHNQFEHIQGTVASVYRGGSDESTFGPHVLVKHNQFNDVAMGKNNLSGALLKLHGVQVSQIDNNHFSDSAAIIIEHTVGEPKTRIANNQLNNSAPPQVNELVATGKHTANINNNKVQTK</sequence>
<dbReference type="SUPFAM" id="SSF51126">
    <property type="entry name" value="Pectin lyase-like"/>
    <property type="match status" value="2"/>
</dbReference>
<evidence type="ECO:0000313" key="2">
    <source>
        <dbReference type="Proteomes" id="UP001213691"/>
    </source>
</evidence>
<dbReference type="RefSeq" id="WP_238102497.1">
    <property type="nucleotide sequence ID" value="NZ_JAQQPZ010000010.1"/>
</dbReference>
<gene>
    <name evidence="1" type="ORF">PQR79_12220</name>
</gene>
<dbReference type="EMBL" id="JAQQPZ010000010">
    <property type="protein sequence ID" value="MDD8059862.1"/>
    <property type="molecule type" value="Genomic_DNA"/>
</dbReference>
<dbReference type="InterPro" id="IPR011050">
    <property type="entry name" value="Pectin_lyase_fold/virulence"/>
</dbReference>
<evidence type="ECO:0000313" key="1">
    <source>
        <dbReference type="EMBL" id="MDD8059862.1"/>
    </source>
</evidence>
<organism evidence="1 2">
    <name type="scientific">Shewanella metallivivens</name>
    <dbReference type="NCBI Taxonomy" id="2872342"/>
    <lineage>
        <taxon>Bacteria</taxon>
        <taxon>Pseudomonadati</taxon>
        <taxon>Pseudomonadota</taxon>
        <taxon>Gammaproteobacteria</taxon>
        <taxon>Alteromonadales</taxon>
        <taxon>Shewanellaceae</taxon>
        <taxon>Shewanella</taxon>
    </lineage>
</organism>
<reference evidence="1 2" key="1">
    <citation type="submission" date="2023-02" db="EMBL/GenBank/DDBJ databases">
        <title>Genome sequence of Shewanella metallivivens ER-Te-42B-Light, sp. nov., enriched from sulfide tube worms (Riftia pachyptila) isolated from Explorer Ridge in the Pacific Ocean.</title>
        <authorList>
            <person name="Maltman C."/>
            <person name="Kuzyk S.B."/>
            <person name="Kyndt J.A."/>
            <person name="Yurkov V."/>
        </authorList>
    </citation>
    <scope>NUCLEOTIDE SEQUENCE [LARGE SCALE GENOMIC DNA]</scope>
    <source>
        <strain evidence="1 2">ER-Te-42B-Light</strain>
    </source>
</reference>
<comment type="caution">
    <text evidence="1">The sequence shown here is derived from an EMBL/GenBank/DDBJ whole genome shotgun (WGS) entry which is preliminary data.</text>
</comment>
<name>A0ABT5TMP5_9GAMM</name>
<keyword evidence="2" id="KW-1185">Reference proteome</keyword>
<dbReference type="Proteomes" id="UP001213691">
    <property type="component" value="Unassembled WGS sequence"/>
</dbReference>
<keyword evidence="1" id="KW-0456">Lyase</keyword>
<protein>
    <submittedName>
        <fullName evidence="1">Polysaccharide lyase 6 family protein</fullName>
    </submittedName>
</protein>
<dbReference type="Pfam" id="PF14592">
    <property type="entry name" value="Chondroitinas_B"/>
    <property type="match status" value="1"/>
</dbReference>
<dbReference type="GO" id="GO:0016829">
    <property type="term" value="F:lyase activity"/>
    <property type="evidence" value="ECO:0007669"/>
    <property type="project" value="UniProtKB-KW"/>
</dbReference>
<proteinExistence type="predicted"/>
<dbReference type="InterPro" id="IPR039513">
    <property type="entry name" value="PL-6"/>
</dbReference>
<accession>A0ABT5TMP5</accession>
<dbReference type="InterPro" id="IPR012334">
    <property type="entry name" value="Pectin_lyas_fold"/>
</dbReference>
<dbReference type="CDD" id="cd14251">
    <property type="entry name" value="PL-6"/>
    <property type="match status" value="1"/>
</dbReference>
<dbReference type="Gene3D" id="2.160.20.10">
    <property type="entry name" value="Single-stranded right-handed beta-helix, Pectin lyase-like"/>
    <property type="match status" value="2"/>
</dbReference>